<dbReference type="GO" id="GO:0005886">
    <property type="term" value="C:plasma membrane"/>
    <property type="evidence" value="ECO:0007669"/>
    <property type="project" value="UniProtKB-SubCell"/>
</dbReference>
<feature type="domain" description="Mechanosensitive ion channel MscS C-terminal" evidence="13">
    <location>
        <begin position="337"/>
        <end position="390"/>
    </location>
</feature>
<keyword evidence="8 11" id="KW-0472">Membrane</keyword>
<dbReference type="InterPro" id="IPR011066">
    <property type="entry name" value="MscS_channel_C_sf"/>
</dbReference>
<dbReference type="SUPFAM" id="SSF50182">
    <property type="entry name" value="Sm-like ribonucleoproteins"/>
    <property type="match status" value="1"/>
</dbReference>
<comment type="similarity">
    <text evidence="2">Belongs to the MscS (TC 1.A.23) family.</text>
</comment>
<feature type="transmembrane region" description="Helical" evidence="11">
    <location>
        <begin position="69"/>
        <end position="86"/>
    </location>
</feature>
<dbReference type="GO" id="GO:0071470">
    <property type="term" value="P:cellular response to osmotic stress"/>
    <property type="evidence" value="ECO:0007669"/>
    <property type="project" value="InterPro"/>
</dbReference>
<evidence type="ECO:0000256" key="4">
    <source>
        <dbReference type="ARBA" id="ARBA00022519"/>
    </source>
</evidence>
<evidence type="ECO:0000256" key="2">
    <source>
        <dbReference type="ARBA" id="ARBA00008017"/>
    </source>
</evidence>
<proteinExistence type="inferred from homology"/>
<keyword evidence="3" id="KW-1003">Cell membrane</keyword>
<keyword evidence="4" id="KW-0997">Cell inner membrane</keyword>
<dbReference type="Pfam" id="PF21082">
    <property type="entry name" value="MS_channel_3rd"/>
    <property type="match status" value="1"/>
</dbReference>
<evidence type="ECO:0000256" key="5">
    <source>
        <dbReference type="ARBA" id="ARBA00022692"/>
    </source>
</evidence>
<evidence type="ECO:0000256" key="10">
    <source>
        <dbReference type="ARBA" id="ARBA00093659"/>
    </source>
</evidence>
<dbReference type="PANTHER" id="PTHR30414:SF0">
    <property type="entry name" value="MINICONDUCTANCE MECHANOSENSITIVE CHANNEL YBDG"/>
    <property type="match status" value="1"/>
</dbReference>
<sequence length="432" mass="48084">MQQQIIEWLQSLGLTHYTNALSVVAVLVAIVFISLVIHLLLHKLMLPMFKRRAEASPYQWPKALLRHKLFHRVAWLLQGILFQLLIQACLDSNSALFSTLMTAVQLWMILFTLLIGFSLLDVVQSVTARSMLARQLPLRGILQSVKLVAAILISILMISVLLGKSPGVLLTGLGAMTAVLMLVFKDPILGLVAGIQLAANDMLKLNDWLDMPKYGANGSVIDINLTTVKVQNFDNTIVTIPAYALISDSFKNWRGMSESGGRRIMRSLNIDATSIHFLSEQEAEQLSQAHFLVPYMNQKRQEVTEWNKKNAEGSASALNYRALTNVGTFRIWLENWLRNHPRIRQDMTLMVRQLAPTDSGLPIQIYAFTNTTVWGEYENIQSDIFDYIYAALPAFSLQVFQHPTGSDMRALGGGLAGAVATARPPAGETSAH</sequence>
<dbReference type="GO" id="GO:0008381">
    <property type="term" value="F:mechanosensitive monoatomic ion channel activity"/>
    <property type="evidence" value="ECO:0007669"/>
    <property type="project" value="InterPro"/>
</dbReference>
<dbReference type="RefSeq" id="WP_051170723.1">
    <property type="nucleotide sequence ID" value="NZ_ATMJ01000013.1"/>
</dbReference>
<dbReference type="FunFam" id="2.30.30.60:FF:000002">
    <property type="entry name" value="Mechanosensitive ion channel family protein"/>
    <property type="match status" value="1"/>
</dbReference>
<evidence type="ECO:0000256" key="1">
    <source>
        <dbReference type="ARBA" id="ARBA00004429"/>
    </source>
</evidence>
<feature type="domain" description="Mechanosensitive ion channel MscS" evidence="12">
    <location>
        <begin position="186"/>
        <end position="254"/>
    </location>
</feature>
<reference evidence="14 15" key="1">
    <citation type="submission" date="2014-05" db="EMBL/GenBank/DDBJ databases">
        <title>ATOL: Assembling a taxonomically balanced genome-scale reconstruction of the evolutionary history of the Enterobacteriaceae.</title>
        <authorList>
            <person name="Plunkett G.III."/>
            <person name="Neeno-Eckwall E.C."/>
            <person name="Glasner J.D."/>
            <person name="Perna N.T."/>
        </authorList>
    </citation>
    <scope>NUCLEOTIDE SEQUENCE [LARGE SCALE GENOMIC DNA]</scope>
    <source>
        <strain evidence="14 15">ATCC 33301</strain>
    </source>
</reference>
<gene>
    <name evidence="14" type="ORF">GTPT_3010</name>
</gene>
<keyword evidence="6 11" id="KW-1133">Transmembrane helix</keyword>
<dbReference type="InterPro" id="IPR030192">
    <property type="entry name" value="YbdG"/>
</dbReference>
<evidence type="ECO:0000256" key="8">
    <source>
        <dbReference type="ARBA" id="ARBA00023136"/>
    </source>
</evidence>
<name>A0A085JAV7_9GAMM</name>
<dbReference type="OrthoDB" id="9775207at2"/>
<keyword evidence="15" id="KW-1185">Reference proteome</keyword>
<evidence type="ECO:0000256" key="11">
    <source>
        <dbReference type="SAM" id="Phobius"/>
    </source>
</evidence>
<evidence type="ECO:0000313" key="14">
    <source>
        <dbReference type="EMBL" id="KFD17603.1"/>
    </source>
</evidence>
<accession>A0A085JAV7</accession>
<dbReference type="Proteomes" id="UP000028602">
    <property type="component" value="Unassembled WGS sequence"/>
</dbReference>
<dbReference type="eggNOG" id="COG0668">
    <property type="taxonomic scope" value="Bacteria"/>
</dbReference>
<evidence type="ECO:0000259" key="12">
    <source>
        <dbReference type="Pfam" id="PF00924"/>
    </source>
</evidence>
<comment type="subcellular location">
    <subcellularLocation>
        <location evidence="1">Cell inner membrane</location>
        <topology evidence="1">Multi-pass membrane protein</topology>
    </subcellularLocation>
</comment>
<feature type="transmembrane region" description="Helical" evidence="11">
    <location>
        <begin position="144"/>
        <end position="162"/>
    </location>
</feature>
<evidence type="ECO:0000256" key="9">
    <source>
        <dbReference type="ARBA" id="ARBA00093630"/>
    </source>
</evidence>
<dbReference type="EMBL" id="JMPR01000046">
    <property type="protein sequence ID" value="KFD17603.1"/>
    <property type="molecule type" value="Genomic_DNA"/>
</dbReference>
<comment type="caution">
    <text evidence="14">The sequence shown here is derived from an EMBL/GenBank/DDBJ whole genome shotgun (WGS) entry which is preliminary data.</text>
</comment>
<dbReference type="PANTHER" id="PTHR30414">
    <property type="entry name" value="MINICONDUCTANCE MECHANOSENSITIVE CHANNEL YBDG"/>
    <property type="match status" value="1"/>
</dbReference>
<evidence type="ECO:0000313" key="15">
    <source>
        <dbReference type="Proteomes" id="UP000028602"/>
    </source>
</evidence>
<dbReference type="SUPFAM" id="SSF82689">
    <property type="entry name" value="Mechanosensitive channel protein MscS (YggB), C-terminal domain"/>
    <property type="match status" value="1"/>
</dbReference>
<protein>
    <recommendedName>
        <fullName evidence="9">Mechanosensing system component YbdG</fullName>
    </recommendedName>
    <alternativeName>
        <fullName evidence="10">Mechanosensitive channel homolog YbdG</fullName>
    </alternativeName>
</protein>
<evidence type="ECO:0000256" key="6">
    <source>
        <dbReference type="ARBA" id="ARBA00022989"/>
    </source>
</evidence>
<dbReference type="AlphaFoldDB" id="A0A085JAV7"/>
<evidence type="ECO:0000256" key="3">
    <source>
        <dbReference type="ARBA" id="ARBA00022475"/>
    </source>
</evidence>
<dbReference type="InterPro" id="IPR010920">
    <property type="entry name" value="LSM_dom_sf"/>
</dbReference>
<keyword evidence="7" id="KW-0346">Stress response</keyword>
<feature type="transmembrane region" description="Helical" evidence="11">
    <location>
        <begin position="168"/>
        <end position="184"/>
    </location>
</feature>
<feature type="transmembrane region" description="Helical" evidence="11">
    <location>
        <begin position="106"/>
        <end position="123"/>
    </location>
</feature>
<dbReference type="InterPro" id="IPR023408">
    <property type="entry name" value="MscS_beta-dom_sf"/>
</dbReference>
<feature type="transmembrane region" description="Helical" evidence="11">
    <location>
        <begin position="20"/>
        <end position="41"/>
    </location>
</feature>
<dbReference type="InterPro" id="IPR006685">
    <property type="entry name" value="MscS_channel_2nd"/>
</dbReference>
<keyword evidence="5 11" id="KW-0812">Transmembrane</keyword>
<dbReference type="Gene3D" id="2.30.30.60">
    <property type="match status" value="1"/>
</dbReference>
<dbReference type="InterPro" id="IPR049278">
    <property type="entry name" value="MS_channel_C"/>
</dbReference>
<dbReference type="Pfam" id="PF00924">
    <property type="entry name" value="MS_channel_2nd"/>
    <property type="match status" value="1"/>
</dbReference>
<evidence type="ECO:0000256" key="7">
    <source>
        <dbReference type="ARBA" id="ARBA00023016"/>
    </source>
</evidence>
<organism evidence="14 15">
    <name type="scientific">Tatumella ptyseos ATCC 33301</name>
    <dbReference type="NCBI Taxonomy" id="1005995"/>
    <lineage>
        <taxon>Bacteria</taxon>
        <taxon>Pseudomonadati</taxon>
        <taxon>Pseudomonadota</taxon>
        <taxon>Gammaproteobacteria</taxon>
        <taxon>Enterobacterales</taxon>
        <taxon>Erwiniaceae</taxon>
        <taxon>Tatumella</taxon>
    </lineage>
</organism>
<evidence type="ECO:0000259" key="13">
    <source>
        <dbReference type="Pfam" id="PF21082"/>
    </source>
</evidence>